<proteinExistence type="inferred from homology"/>
<dbReference type="InterPro" id="IPR036388">
    <property type="entry name" value="WH-like_DNA-bd_sf"/>
</dbReference>
<accession>A0A2L0F0F8</accession>
<dbReference type="OrthoDB" id="5504838at2"/>
<dbReference type="GO" id="GO:0003700">
    <property type="term" value="F:DNA-binding transcription factor activity"/>
    <property type="evidence" value="ECO:0007669"/>
    <property type="project" value="InterPro"/>
</dbReference>
<evidence type="ECO:0000256" key="1">
    <source>
        <dbReference type="ARBA" id="ARBA00009437"/>
    </source>
</evidence>
<feature type="domain" description="HTH lysR-type" evidence="5">
    <location>
        <begin position="2"/>
        <end position="59"/>
    </location>
</feature>
<dbReference type="Gene3D" id="1.10.10.10">
    <property type="entry name" value="Winged helix-like DNA-binding domain superfamily/Winged helix DNA-binding domain"/>
    <property type="match status" value="1"/>
</dbReference>
<dbReference type="EMBL" id="CP012673">
    <property type="protein sequence ID" value="AUX45031.1"/>
    <property type="molecule type" value="Genomic_DNA"/>
</dbReference>
<evidence type="ECO:0000256" key="3">
    <source>
        <dbReference type="ARBA" id="ARBA00023125"/>
    </source>
</evidence>
<sequence>MVELEDMRLFVCAVGSGSLSAAGRELGFSPAVASKRLSRLEAALGVRLLQRSSRRLALTGEGATYYERCAAILADVDEAALAVSAGQAEARGRLHVSAPVDLGRQWIGPAAADFAAAHPELAVRVSLSDRLVDLFEAGVDVAVRLGALDDSRLVSRRLAGNRRVVCAAPAYLERRGSPRTLAELADHTCIVLERPGMRPLSWTFRTERGLEAVRVGGRLAADSGDLVRDWALAGHGLAFKSIWDVAADLAAGRLVPLLTDLPAPASAVHAITPSRRFVPARVRLFVDFLQRRFAAHEPAVLAAAAPRGDRLPPQRRRRAT</sequence>
<evidence type="ECO:0000256" key="2">
    <source>
        <dbReference type="ARBA" id="ARBA00023015"/>
    </source>
</evidence>
<gene>
    <name evidence="6" type="primary">lysR</name>
    <name evidence="6" type="ORF">SOCE26_065120</name>
</gene>
<dbReference type="FunFam" id="1.10.10.10:FF:000001">
    <property type="entry name" value="LysR family transcriptional regulator"/>
    <property type="match status" value="1"/>
</dbReference>
<name>A0A2L0F0F8_SORCE</name>
<dbReference type="SUPFAM" id="SSF46785">
    <property type="entry name" value="Winged helix' DNA-binding domain"/>
    <property type="match status" value="1"/>
</dbReference>
<keyword evidence="4" id="KW-0804">Transcription</keyword>
<dbReference type="PROSITE" id="PS50931">
    <property type="entry name" value="HTH_LYSR"/>
    <property type="match status" value="1"/>
</dbReference>
<reference evidence="6 7" key="1">
    <citation type="submission" date="2015-09" db="EMBL/GenBank/DDBJ databases">
        <title>Sorangium comparison.</title>
        <authorList>
            <person name="Zaburannyi N."/>
            <person name="Bunk B."/>
            <person name="Overmann J."/>
            <person name="Mueller R."/>
        </authorList>
    </citation>
    <scope>NUCLEOTIDE SEQUENCE [LARGE SCALE GENOMIC DNA]</scope>
    <source>
        <strain evidence="6 7">So ce26</strain>
    </source>
</reference>
<dbReference type="PANTHER" id="PTHR30537:SF5">
    <property type="entry name" value="HTH-TYPE TRANSCRIPTIONAL ACTIVATOR TTDR-RELATED"/>
    <property type="match status" value="1"/>
</dbReference>
<dbReference type="Pfam" id="PF00126">
    <property type="entry name" value="HTH_1"/>
    <property type="match status" value="1"/>
</dbReference>
<evidence type="ECO:0000313" key="6">
    <source>
        <dbReference type="EMBL" id="AUX45031.1"/>
    </source>
</evidence>
<dbReference type="Proteomes" id="UP000238348">
    <property type="component" value="Chromosome"/>
</dbReference>
<dbReference type="InterPro" id="IPR000847">
    <property type="entry name" value="LysR_HTH_N"/>
</dbReference>
<evidence type="ECO:0000313" key="7">
    <source>
        <dbReference type="Proteomes" id="UP000238348"/>
    </source>
</evidence>
<dbReference type="CDD" id="cd08422">
    <property type="entry name" value="PBP2_CrgA_like"/>
    <property type="match status" value="1"/>
</dbReference>
<dbReference type="InterPro" id="IPR036390">
    <property type="entry name" value="WH_DNA-bd_sf"/>
</dbReference>
<protein>
    <submittedName>
        <fullName evidence="6">LysR family transcriptional regulator</fullName>
    </submittedName>
</protein>
<dbReference type="PANTHER" id="PTHR30537">
    <property type="entry name" value="HTH-TYPE TRANSCRIPTIONAL REGULATOR"/>
    <property type="match status" value="1"/>
</dbReference>
<dbReference type="Gene3D" id="3.40.190.290">
    <property type="match status" value="1"/>
</dbReference>
<dbReference type="Pfam" id="PF03466">
    <property type="entry name" value="LysR_substrate"/>
    <property type="match status" value="1"/>
</dbReference>
<evidence type="ECO:0000259" key="5">
    <source>
        <dbReference type="PROSITE" id="PS50931"/>
    </source>
</evidence>
<dbReference type="AlphaFoldDB" id="A0A2L0F0F8"/>
<dbReference type="FunFam" id="3.40.190.290:FF:000001">
    <property type="entry name" value="Transcriptional regulator, LysR family"/>
    <property type="match status" value="1"/>
</dbReference>
<keyword evidence="2" id="KW-0805">Transcription regulation</keyword>
<evidence type="ECO:0000256" key="4">
    <source>
        <dbReference type="ARBA" id="ARBA00023163"/>
    </source>
</evidence>
<keyword evidence="3" id="KW-0238">DNA-binding</keyword>
<dbReference type="InterPro" id="IPR058163">
    <property type="entry name" value="LysR-type_TF_proteobact-type"/>
</dbReference>
<dbReference type="InterPro" id="IPR005119">
    <property type="entry name" value="LysR_subst-bd"/>
</dbReference>
<comment type="similarity">
    <text evidence="1">Belongs to the LysR transcriptional regulatory family.</text>
</comment>
<dbReference type="SUPFAM" id="SSF53850">
    <property type="entry name" value="Periplasmic binding protein-like II"/>
    <property type="match status" value="1"/>
</dbReference>
<dbReference type="GO" id="GO:0003677">
    <property type="term" value="F:DNA binding"/>
    <property type="evidence" value="ECO:0007669"/>
    <property type="project" value="UniProtKB-KW"/>
</dbReference>
<organism evidence="6 7">
    <name type="scientific">Sorangium cellulosum</name>
    <name type="common">Polyangium cellulosum</name>
    <dbReference type="NCBI Taxonomy" id="56"/>
    <lineage>
        <taxon>Bacteria</taxon>
        <taxon>Pseudomonadati</taxon>
        <taxon>Myxococcota</taxon>
        <taxon>Polyangia</taxon>
        <taxon>Polyangiales</taxon>
        <taxon>Polyangiaceae</taxon>
        <taxon>Sorangium</taxon>
    </lineage>
</organism>